<evidence type="ECO:0000313" key="3">
    <source>
        <dbReference type="Proteomes" id="UP000683000"/>
    </source>
</evidence>
<gene>
    <name evidence="2" type="ORF">JVT61DRAFT_1662</name>
</gene>
<dbReference type="Proteomes" id="UP000683000">
    <property type="component" value="Unassembled WGS sequence"/>
</dbReference>
<feature type="compositionally biased region" description="Basic and acidic residues" evidence="1">
    <location>
        <begin position="10"/>
        <end position="24"/>
    </location>
</feature>
<accession>A0A8I2YRE1</accession>
<organism evidence="2 3">
    <name type="scientific">Boletus reticuloceps</name>
    <dbReference type="NCBI Taxonomy" id="495285"/>
    <lineage>
        <taxon>Eukaryota</taxon>
        <taxon>Fungi</taxon>
        <taxon>Dikarya</taxon>
        <taxon>Basidiomycota</taxon>
        <taxon>Agaricomycotina</taxon>
        <taxon>Agaricomycetes</taxon>
        <taxon>Agaricomycetidae</taxon>
        <taxon>Boletales</taxon>
        <taxon>Boletineae</taxon>
        <taxon>Boletaceae</taxon>
        <taxon>Boletoideae</taxon>
        <taxon>Boletus</taxon>
    </lineage>
</organism>
<sequence>MGSPKTRVSHMQDKCERASKDKKEGGKVSWRCVCGMVSEECSEMPSCVWKDTANLLNNIYWVDYPLPESPYRVTWGEKGLCERGN</sequence>
<feature type="region of interest" description="Disordered" evidence="1">
    <location>
        <begin position="1"/>
        <end position="24"/>
    </location>
</feature>
<name>A0A8I2YRE1_9AGAM</name>
<comment type="caution">
    <text evidence="2">The sequence shown here is derived from an EMBL/GenBank/DDBJ whole genome shotgun (WGS) entry which is preliminary data.</text>
</comment>
<proteinExistence type="predicted"/>
<protein>
    <submittedName>
        <fullName evidence="2">Uncharacterized protein</fullName>
    </submittedName>
</protein>
<reference evidence="2" key="1">
    <citation type="submission" date="2021-03" db="EMBL/GenBank/DDBJ databases">
        <title>Evolutionary innovations through gain and loss of genes in the ectomycorrhizal Boletales.</title>
        <authorList>
            <person name="Wu G."/>
            <person name="Miyauchi S."/>
            <person name="Morin E."/>
            <person name="Yang Z.-L."/>
            <person name="Xu J."/>
            <person name="Martin F.M."/>
        </authorList>
    </citation>
    <scope>NUCLEOTIDE SEQUENCE</scope>
    <source>
        <strain evidence="2">BR01</strain>
    </source>
</reference>
<dbReference type="AlphaFoldDB" id="A0A8I2YRE1"/>
<evidence type="ECO:0000256" key="1">
    <source>
        <dbReference type="SAM" id="MobiDB-lite"/>
    </source>
</evidence>
<keyword evidence="3" id="KW-1185">Reference proteome</keyword>
<evidence type="ECO:0000313" key="2">
    <source>
        <dbReference type="EMBL" id="KAG6376665.1"/>
    </source>
</evidence>
<dbReference type="EMBL" id="JAGFBS010000011">
    <property type="protein sequence ID" value="KAG6376665.1"/>
    <property type="molecule type" value="Genomic_DNA"/>
</dbReference>